<dbReference type="GO" id="GO:0003676">
    <property type="term" value="F:nucleic acid binding"/>
    <property type="evidence" value="ECO:0007669"/>
    <property type="project" value="InterPro"/>
</dbReference>
<sequence>MKGEDGKDVLKPEDRWDDTEEAKAIANSKALSLIFNSVNQNQFKRIQNCESAKEAWDKLAKAYEGTSSVKRSWIDMLASQFETLTMEESETIEEFSGKISAIASEVHNLDTDTIDFEEVVGMLQAYELEITTCNNSSSKGLALTVSSEKNEIQELKDEMSMIAKNFNRTLRRVEKKGFVGNQGSNREKGRNRDRSGKRTDIQCHECHGYGHIKSECPSLKRKDLKCIACKGTEHTKFDCIGSSSRKDKSYAAESESDSEDDDSSEDVTGYVAFIGSLEEEDESTDVESVAISGESSSESESDVEQDVDVDGTFRKLYDNWLLLSKENISWMEEKLTLRDESEKLKEDLALEVKKNSELMQRCGSEEEKTRVLTLELNDTRKKIHMLNSGTKDLDSILTSRRVGKSNFGLGYHGGSTGGTTKFVKSQSSHNVAHNVINHHNHKDVNHHNYNAVNHHNHSAARNNSRLCFSQTSASKPFSQINDRGKLYPLQRRPSKIGASRHMTQSQDNLNYYKEVRGSKVVFGGGAKGKIKGKGDLIEAEKPQLTNVYFVKGLTANLISVSQLCDEGLTVSFNKVKCWANDEKNHTAMSGVRTGSNCYMWEESSTCLKAEKDDPVLFHQRLGHANARSLANLVRKEIVRGVPNLKRVDKIMCGDCNHGKQIKVQQKMATEYVLAGRPVAVSQTQMPIAGRPRWTRVSPSDTSSPLLLQDAVSE</sequence>
<dbReference type="EMBL" id="JAEFBJ010000013">
    <property type="protein sequence ID" value="KAG7537093.1"/>
    <property type="molecule type" value="Genomic_DNA"/>
</dbReference>
<dbReference type="OrthoDB" id="1110994at2759"/>
<feature type="compositionally biased region" description="Low complexity" evidence="2">
    <location>
        <begin position="286"/>
        <end position="296"/>
    </location>
</feature>
<dbReference type="InterPro" id="IPR001878">
    <property type="entry name" value="Znf_CCHC"/>
</dbReference>
<dbReference type="PANTHER" id="PTHR35317">
    <property type="entry name" value="OS04G0629600 PROTEIN"/>
    <property type="match status" value="1"/>
</dbReference>
<proteinExistence type="predicted"/>
<dbReference type="AlphaFoldDB" id="A0A8T1XYU6"/>
<evidence type="ECO:0000259" key="3">
    <source>
        <dbReference type="SMART" id="SM00343"/>
    </source>
</evidence>
<feature type="domain" description="CCHC-type" evidence="3">
    <location>
        <begin position="225"/>
        <end position="241"/>
    </location>
</feature>
<feature type="domain" description="CCHC-type" evidence="3">
    <location>
        <begin position="202"/>
        <end position="218"/>
    </location>
</feature>
<evidence type="ECO:0000313" key="5">
    <source>
        <dbReference type="Proteomes" id="UP000694251"/>
    </source>
</evidence>
<dbReference type="InterPro" id="IPR025724">
    <property type="entry name" value="GAG-pre-integrase_dom"/>
</dbReference>
<feature type="compositionally biased region" description="Acidic residues" evidence="2">
    <location>
        <begin position="297"/>
        <end position="306"/>
    </location>
</feature>
<dbReference type="Pfam" id="PF22936">
    <property type="entry name" value="Pol_BBD"/>
    <property type="match status" value="1"/>
</dbReference>
<keyword evidence="5" id="KW-1185">Reference proteome</keyword>
<feature type="region of interest" description="Disordered" evidence="2">
    <location>
        <begin position="690"/>
        <end position="713"/>
    </location>
</feature>
<feature type="region of interest" description="Disordered" evidence="2">
    <location>
        <begin position="279"/>
        <end position="306"/>
    </location>
</feature>
<evidence type="ECO:0000256" key="1">
    <source>
        <dbReference type="SAM" id="Coils"/>
    </source>
</evidence>
<evidence type="ECO:0000313" key="4">
    <source>
        <dbReference type="EMBL" id="KAG7537093.1"/>
    </source>
</evidence>
<dbReference type="GO" id="GO:0008270">
    <property type="term" value="F:zinc ion binding"/>
    <property type="evidence" value="ECO:0007669"/>
    <property type="project" value="InterPro"/>
</dbReference>
<organism evidence="4 5">
    <name type="scientific">Arabidopsis suecica</name>
    <name type="common">Swedish thale-cress</name>
    <name type="synonym">Cardaminopsis suecica</name>
    <dbReference type="NCBI Taxonomy" id="45249"/>
    <lineage>
        <taxon>Eukaryota</taxon>
        <taxon>Viridiplantae</taxon>
        <taxon>Streptophyta</taxon>
        <taxon>Embryophyta</taxon>
        <taxon>Tracheophyta</taxon>
        <taxon>Spermatophyta</taxon>
        <taxon>Magnoliopsida</taxon>
        <taxon>eudicotyledons</taxon>
        <taxon>Gunneridae</taxon>
        <taxon>Pentapetalae</taxon>
        <taxon>rosids</taxon>
        <taxon>malvids</taxon>
        <taxon>Brassicales</taxon>
        <taxon>Brassicaceae</taxon>
        <taxon>Camelineae</taxon>
        <taxon>Arabidopsis</taxon>
    </lineage>
</organism>
<feature type="region of interest" description="Disordered" evidence="2">
    <location>
        <begin position="177"/>
        <end position="197"/>
    </location>
</feature>
<comment type="caution">
    <text evidence="4">The sequence shown here is derived from an EMBL/GenBank/DDBJ whole genome shotgun (WGS) entry which is preliminary data.</text>
</comment>
<dbReference type="Pfam" id="PF13976">
    <property type="entry name" value="gag_pre-integrs"/>
    <property type="match status" value="1"/>
</dbReference>
<keyword evidence="1" id="KW-0175">Coiled coil</keyword>
<dbReference type="PANTHER" id="PTHR35317:SF31">
    <property type="entry name" value="DUF4219 DOMAIN-CONTAINING PROTEIN"/>
    <property type="match status" value="1"/>
</dbReference>
<dbReference type="InterPro" id="IPR054722">
    <property type="entry name" value="PolX-like_BBD"/>
</dbReference>
<accession>A0A8T1XYU6</accession>
<feature type="compositionally biased region" description="Polar residues" evidence="2">
    <location>
        <begin position="696"/>
        <end position="705"/>
    </location>
</feature>
<dbReference type="Pfam" id="PF14223">
    <property type="entry name" value="Retrotran_gag_2"/>
    <property type="match status" value="1"/>
</dbReference>
<protein>
    <submittedName>
        <fullName evidence="4">GAG-pre-integrase domain</fullName>
    </submittedName>
</protein>
<name>A0A8T1XYU6_ARASU</name>
<feature type="coiled-coil region" evidence="1">
    <location>
        <begin position="138"/>
        <end position="165"/>
    </location>
</feature>
<evidence type="ECO:0000256" key="2">
    <source>
        <dbReference type="SAM" id="MobiDB-lite"/>
    </source>
</evidence>
<feature type="compositionally biased region" description="Basic and acidic residues" evidence="2">
    <location>
        <begin position="185"/>
        <end position="197"/>
    </location>
</feature>
<dbReference type="Proteomes" id="UP000694251">
    <property type="component" value="Chromosome 13"/>
</dbReference>
<gene>
    <name evidence="4" type="ORF">ISN44_As13g010150</name>
</gene>
<reference evidence="4 5" key="1">
    <citation type="submission" date="2020-12" db="EMBL/GenBank/DDBJ databases">
        <title>Concerted genomic and epigenomic changes stabilize Arabidopsis allopolyploids.</title>
        <authorList>
            <person name="Chen Z."/>
        </authorList>
    </citation>
    <scope>NUCLEOTIDE SEQUENCE [LARGE SCALE GENOMIC DNA]</scope>
    <source>
        <strain evidence="4">As9502</strain>
        <tissue evidence="4">Leaf</tissue>
    </source>
</reference>
<dbReference type="SMART" id="SM00343">
    <property type="entry name" value="ZnF_C2HC"/>
    <property type="match status" value="2"/>
</dbReference>